<dbReference type="OrthoDB" id="128852at2759"/>
<keyword evidence="7" id="KW-0539">Nucleus</keyword>
<dbReference type="Proteomes" id="UP000018958">
    <property type="component" value="Unassembled WGS sequence"/>
</dbReference>
<dbReference type="EMBL" id="ANIX01002180">
    <property type="protein sequence ID" value="ETP14078.1"/>
    <property type="molecule type" value="Genomic_DNA"/>
</dbReference>
<evidence type="ECO:0000256" key="2">
    <source>
        <dbReference type="ARBA" id="ARBA00004123"/>
    </source>
</evidence>
<gene>
    <name evidence="9" type="ORF">F441_10951</name>
</gene>
<dbReference type="PANTHER" id="PTHR22930:SF85">
    <property type="entry name" value="GH03217P-RELATED"/>
    <property type="match status" value="1"/>
</dbReference>
<evidence type="ECO:0000256" key="1">
    <source>
        <dbReference type="ARBA" id="ARBA00001968"/>
    </source>
</evidence>
<dbReference type="GO" id="GO:0046872">
    <property type="term" value="F:metal ion binding"/>
    <property type="evidence" value="ECO:0007669"/>
    <property type="project" value="UniProtKB-KW"/>
</dbReference>
<comment type="similarity">
    <text evidence="3">Belongs to the HARBI1 family.</text>
</comment>
<evidence type="ECO:0000256" key="6">
    <source>
        <dbReference type="ARBA" id="ARBA00022801"/>
    </source>
</evidence>
<evidence type="ECO:0000256" key="3">
    <source>
        <dbReference type="ARBA" id="ARBA00006958"/>
    </source>
</evidence>
<dbReference type="InterPro" id="IPR045249">
    <property type="entry name" value="HARBI1-like"/>
</dbReference>
<dbReference type="GO" id="GO:0005634">
    <property type="term" value="C:nucleus"/>
    <property type="evidence" value="ECO:0007669"/>
    <property type="project" value="UniProtKB-SubCell"/>
</dbReference>
<evidence type="ECO:0000256" key="4">
    <source>
        <dbReference type="ARBA" id="ARBA00022722"/>
    </source>
</evidence>
<name>W2WV71_PHYNI</name>
<feature type="non-terminal residue" evidence="9">
    <location>
        <position position="184"/>
    </location>
</feature>
<evidence type="ECO:0000256" key="5">
    <source>
        <dbReference type="ARBA" id="ARBA00022723"/>
    </source>
</evidence>
<sequence>MQVVCDCDKRIIAVHYGCPGSCADSNLFKRMELYREGLRYFDRGEYLLTDSAYPLMQTVLPAYRSPQADIPDNKEFNNYIAMSRVRNEHTIGVLKGRWSSLRELRIQLRWKEEMTHLIDWAIGAIGCCVLHNMMARLGDGWERMFLEDDGPNHNVDIDEREEQGSIREIVKPITLRTRRRLLRG</sequence>
<evidence type="ECO:0000313" key="9">
    <source>
        <dbReference type="EMBL" id="ETP14078.1"/>
    </source>
</evidence>
<dbReference type="PANTHER" id="PTHR22930">
    <property type="match status" value="1"/>
</dbReference>
<keyword evidence="5" id="KW-0479">Metal-binding</keyword>
<dbReference type="InterPro" id="IPR027806">
    <property type="entry name" value="HARBI1_dom"/>
</dbReference>
<feature type="domain" description="DDE Tnp4" evidence="8">
    <location>
        <begin position="1"/>
        <end position="132"/>
    </location>
</feature>
<dbReference type="AlphaFoldDB" id="W2WV71"/>
<keyword evidence="4" id="KW-0540">Nuclease</keyword>
<evidence type="ECO:0000256" key="7">
    <source>
        <dbReference type="ARBA" id="ARBA00023242"/>
    </source>
</evidence>
<accession>W2WV71</accession>
<reference evidence="9 10" key="1">
    <citation type="submission" date="2013-11" db="EMBL/GenBank/DDBJ databases">
        <title>The Genome Sequence of Phytophthora parasitica CJ01A1.</title>
        <authorList>
            <consortium name="The Broad Institute Genomics Platform"/>
            <person name="Russ C."/>
            <person name="Tyler B."/>
            <person name="Panabieres F."/>
            <person name="Shan W."/>
            <person name="Tripathy S."/>
            <person name="Grunwald N."/>
            <person name="Machado M."/>
            <person name="Johnson C.S."/>
            <person name="Walker B."/>
            <person name="Young S.K."/>
            <person name="Zeng Q."/>
            <person name="Gargeya S."/>
            <person name="Fitzgerald M."/>
            <person name="Haas B."/>
            <person name="Abouelleil A."/>
            <person name="Allen A.W."/>
            <person name="Alvarado L."/>
            <person name="Arachchi H.M."/>
            <person name="Berlin A.M."/>
            <person name="Chapman S.B."/>
            <person name="Gainer-Dewar J."/>
            <person name="Goldberg J."/>
            <person name="Griggs A."/>
            <person name="Gujja S."/>
            <person name="Hansen M."/>
            <person name="Howarth C."/>
            <person name="Imamovic A."/>
            <person name="Ireland A."/>
            <person name="Larimer J."/>
            <person name="McCowan C."/>
            <person name="Murphy C."/>
            <person name="Pearson M."/>
            <person name="Poon T.W."/>
            <person name="Priest M."/>
            <person name="Roberts A."/>
            <person name="Saif S."/>
            <person name="Shea T."/>
            <person name="Sisk P."/>
            <person name="Sykes S."/>
            <person name="Wortman J."/>
            <person name="Nusbaum C."/>
            <person name="Birren B."/>
        </authorList>
    </citation>
    <scope>NUCLEOTIDE SEQUENCE [LARGE SCALE GENOMIC DNA]</scope>
    <source>
        <strain evidence="9 10">CJ01A1</strain>
    </source>
</reference>
<comment type="cofactor">
    <cofactor evidence="1">
        <name>a divalent metal cation</name>
        <dbReference type="ChEBI" id="CHEBI:60240"/>
    </cofactor>
</comment>
<dbReference type="GO" id="GO:0004518">
    <property type="term" value="F:nuclease activity"/>
    <property type="evidence" value="ECO:0007669"/>
    <property type="project" value="UniProtKB-KW"/>
</dbReference>
<evidence type="ECO:0000259" key="8">
    <source>
        <dbReference type="Pfam" id="PF13359"/>
    </source>
</evidence>
<dbReference type="GO" id="GO:0016787">
    <property type="term" value="F:hydrolase activity"/>
    <property type="evidence" value="ECO:0007669"/>
    <property type="project" value="UniProtKB-KW"/>
</dbReference>
<keyword evidence="6" id="KW-0378">Hydrolase</keyword>
<comment type="caution">
    <text evidence="9">The sequence shown here is derived from an EMBL/GenBank/DDBJ whole genome shotgun (WGS) entry which is preliminary data.</text>
</comment>
<comment type="subcellular location">
    <subcellularLocation>
        <location evidence="2">Nucleus</location>
    </subcellularLocation>
</comment>
<organism evidence="9 10">
    <name type="scientific">Phytophthora nicotianae CJ01A1</name>
    <dbReference type="NCBI Taxonomy" id="1317063"/>
    <lineage>
        <taxon>Eukaryota</taxon>
        <taxon>Sar</taxon>
        <taxon>Stramenopiles</taxon>
        <taxon>Oomycota</taxon>
        <taxon>Peronosporomycetes</taxon>
        <taxon>Peronosporales</taxon>
        <taxon>Peronosporaceae</taxon>
        <taxon>Phytophthora</taxon>
    </lineage>
</organism>
<protein>
    <recommendedName>
        <fullName evidence="8">DDE Tnp4 domain-containing protein</fullName>
    </recommendedName>
</protein>
<evidence type="ECO:0000313" key="10">
    <source>
        <dbReference type="Proteomes" id="UP000018958"/>
    </source>
</evidence>
<dbReference type="Pfam" id="PF13359">
    <property type="entry name" value="DDE_Tnp_4"/>
    <property type="match status" value="1"/>
</dbReference>
<proteinExistence type="inferred from homology"/>